<protein>
    <recommendedName>
        <fullName evidence="3">Olduvai domain-containing protein</fullName>
    </recommendedName>
</protein>
<dbReference type="PANTHER" id="PTHR46501:SF2">
    <property type="entry name" value="MYOMEGALIN"/>
    <property type="match status" value="1"/>
</dbReference>
<sequence length="126" mass="14552">MQTELPRPHREIPDIQSYCLLPGQSPAEIQIHDPLIQAQAKELTHFLQKIQEGRGVCYLFTQHVKNTVKSFGGLLRNTGIAYYQRQRFCEQMVQGSQLTEILVRKLATENHNGKKNEDRQKLLAPR</sequence>
<dbReference type="AlphaFoldDB" id="A0A7N9CJN4"/>
<reference evidence="1 2" key="1">
    <citation type="submission" date="2013-03" db="EMBL/GenBank/DDBJ databases">
        <authorList>
            <person name="Warren W."/>
            <person name="Wilson R.K."/>
        </authorList>
    </citation>
    <scope>NUCLEOTIDE SEQUENCE</scope>
</reference>
<dbReference type="InterPro" id="IPR052593">
    <property type="entry name" value="MT-associated_AKAP9-binding"/>
</dbReference>
<dbReference type="Ensembl" id="ENSMFAT00000088262.1">
    <property type="protein sequence ID" value="ENSMFAP00000049720.1"/>
    <property type="gene ID" value="ENSMFAG00000055151.1"/>
</dbReference>
<dbReference type="GO" id="GO:0005813">
    <property type="term" value="C:centrosome"/>
    <property type="evidence" value="ECO:0007669"/>
    <property type="project" value="TreeGrafter"/>
</dbReference>
<dbReference type="GO" id="GO:0090063">
    <property type="term" value="P:positive regulation of microtubule nucleation"/>
    <property type="evidence" value="ECO:0007669"/>
    <property type="project" value="TreeGrafter"/>
</dbReference>
<accession>A0A7N9CJN4</accession>
<evidence type="ECO:0008006" key="3">
    <source>
        <dbReference type="Google" id="ProtNLM"/>
    </source>
</evidence>
<proteinExistence type="predicted"/>
<evidence type="ECO:0000313" key="1">
    <source>
        <dbReference type="Ensembl" id="ENSMFAP00000049720.1"/>
    </source>
</evidence>
<reference evidence="1" key="3">
    <citation type="submission" date="2025-09" db="UniProtKB">
        <authorList>
            <consortium name="Ensembl"/>
        </authorList>
    </citation>
    <scope>IDENTIFICATION</scope>
</reference>
<dbReference type="GO" id="GO:1903358">
    <property type="term" value="P:regulation of Golgi organization"/>
    <property type="evidence" value="ECO:0007669"/>
    <property type="project" value="TreeGrafter"/>
</dbReference>
<dbReference type="GO" id="GO:0007098">
    <property type="term" value="P:centrosome cycle"/>
    <property type="evidence" value="ECO:0007669"/>
    <property type="project" value="TreeGrafter"/>
</dbReference>
<reference evidence="1" key="2">
    <citation type="submission" date="2025-08" db="UniProtKB">
        <authorList>
            <consortium name="Ensembl"/>
        </authorList>
    </citation>
    <scope>IDENTIFICATION</scope>
</reference>
<organism evidence="1 2">
    <name type="scientific">Macaca fascicularis</name>
    <name type="common">Crab-eating macaque</name>
    <name type="synonym">Cynomolgus monkey</name>
    <dbReference type="NCBI Taxonomy" id="9541"/>
    <lineage>
        <taxon>Eukaryota</taxon>
        <taxon>Metazoa</taxon>
        <taxon>Chordata</taxon>
        <taxon>Craniata</taxon>
        <taxon>Vertebrata</taxon>
        <taxon>Euteleostomi</taxon>
        <taxon>Mammalia</taxon>
        <taxon>Eutheria</taxon>
        <taxon>Euarchontoglires</taxon>
        <taxon>Primates</taxon>
        <taxon>Haplorrhini</taxon>
        <taxon>Catarrhini</taxon>
        <taxon>Cercopithecidae</taxon>
        <taxon>Cercopithecinae</taxon>
        <taxon>Macaca</taxon>
    </lineage>
</organism>
<dbReference type="GO" id="GO:0060090">
    <property type="term" value="F:molecular adaptor activity"/>
    <property type="evidence" value="ECO:0007669"/>
    <property type="project" value="TreeGrafter"/>
</dbReference>
<dbReference type="Proteomes" id="UP000233100">
    <property type="component" value="Chromosome 1"/>
</dbReference>
<keyword evidence="2" id="KW-1185">Reference proteome</keyword>
<dbReference type="GeneTree" id="ENSGT00420000029746"/>
<name>A0A7N9CJN4_MACFA</name>
<dbReference type="PANTHER" id="PTHR46501">
    <property type="entry name" value="MYOMEGALIN"/>
    <property type="match status" value="1"/>
</dbReference>
<evidence type="ECO:0000313" key="2">
    <source>
        <dbReference type="Proteomes" id="UP000233100"/>
    </source>
</evidence>
<dbReference type="GO" id="GO:0005794">
    <property type="term" value="C:Golgi apparatus"/>
    <property type="evidence" value="ECO:0007669"/>
    <property type="project" value="TreeGrafter"/>
</dbReference>